<dbReference type="InterPro" id="IPR003615">
    <property type="entry name" value="HNH_nuc"/>
</dbReference>
<evidence type="ECO:0000313" key="1">
    <source>
        <dbReference type="EMBL" id="MBN8195641.1"/>
    </source>
</evidence>
<accession>A0A8I1SIR2</accession>
<protein>
    <submittedName>
        <fullName evidence="1">HNH endonuclease</fullName>
    </submittedName>
</protein>
<dbReference type="AlphaFoldDB" id="A0A8I1SIR2"/>
<dbReference type="EMBL" id="JAEKJW010000001">
    <property type="protein sequence ID" value="MBN8195641.1"/>
    <property type="molecule type" value="Genomic_DNA"/>
</dbReference>
<proteinExistence type="predicted"/>
<dbReference type="PANTHER" id="PTHR37827:SF1">
    <property type="entry name" value="HNH DOMAIN-CONTAINING PROTEIN"/>
    <property type="match status" value="1"/>
</dbReference>
<dbReference type="CDD" id="cd00085">
    <property type="entry name" value="HNHc"/>
    <property type="match status" value="1"/>
</dbReference>
<name>A0A8I1SIR2_9PROT</name>
<organism evidence="1 2">
    <name type="scientific">Thalassospira povalilytica</name>
    <dbReference type="NCBI Taxonomy" id="732237"/>
    <lineage>
        <taxon>Bacteria</taxon>
        <taxon>Pseudomonadati</taxon>
        <taxon>Pseudomonadota</taxon>
        <taxon>Alphaproteobacteria</taxon>
        <taxon>Rhodospirillales</taxon>
        <taxon>Thalassospiraceae</taxon>
        <taxon>Thalassospira</taxon>
    </lineage>
</organism>
<keyword evidence="1" id="KW-0378">Hydrolase</keyword>
<gene>
    <name evidence="1" type="ORF">JF547_03840</name>
</gene>
<dbReference type="PANTHER" id="PTHR37827">
    <property type="entry name" value="TUDOR DOMAIN-CONTAINING PROTEIN"/>
    <property type="match status" value="1"/>
</dbReference>
<reference evidence="1" key="1">
    <citation type="submission" date="2020-12" db="EMBL/GenBank/DDBJ databases">
        <title>Oil enriched cultivation method for isolating marine PHA-producing bacteria.</title>
        <authorList>
            <person name="Zheng W."/>
            <person name="Yu S."/>
            <person name="Huang Y."/>
        </authorList>
    </citation>
    <scope>NUCLEOTIDE SEQUENCE</scope>
    <source>
        <strain evidence="1">SY-2-3</strain>
    </source>
</reference>
<keyword evidence="1" id="KW-0255">Endonuclease</keyword>
<dbReference type="GO" id="GO:0004519">
    <property type="term" value="F:endonuclease activity"/>
    <property type="evidence" value="ECO:0007669"/>
    <property type="project" value="UniProtKB-KW"/>
</dbReference>
<dbReference type="Proteomes" id="UP000664405">
    <property type="component" value="Unassembled WGS sequence"/>
</dbReference>
<evidence type="ECO:0000313" key="2">
    <source>
        <dbReference type="Proteomes" id="UP000664405"/>
    </source>
</evidence>
<dbReference type="RefSeq" id="WP_114112781.1">
    <property type="nucleotide sequence ID" value="NZ_JAEKJW010000001.1"/>
</dbReference>
<comment type="caution">
    <text evidence="1">The sequence shown here is derived from an EMBL/GenBank/DDBJ whole genome shotgun (WGS) entry which is preliminary data.</text>
</comment>
<sequence>MASHRDKTDTDLGPCPICGRLMIAGPSVDRHHWRPKSQGGTDTQWLHRVCHRMIHRLFDEATIARDYDTPDRLKTHPDIVKFITWVRKKPVDYIDWPESAGRYGRNRGKRR</sequence>
<keyword evidence="1" id="KW-0540">Nuclease</keyword>